<accession>A0ABQ5V2E1</accession>
<name>A0ABQ5V2E1_9PROT</name>
<reference evidence="1" key="1">
    <citation type="journal article" date="2014" name="Int. J. Syst. Evol. Microbiol.">
        <title>Complete genome of a new Firmicutes species belonging to the dominant human colonic microbiota ('Ruminococcus bicirculans') reveals two chromosomes and a selective capacity to utilize plant glucans.</title>
        <authorList>
            <consortium name="NISC Comparative Sequencing Program"/>
            <person name="Wegmann U."/>
            <person name="Louis P."/>
            <person name="Goesmann A."/>
            <person name="Henrissat B."/>
            <person name="Duncan S.H."/>
            <person name="Flint H.J."/>
        </authorList>
    </citation>
    <scope>NUCLEOTIDE SEQUENCE</scope>
    <source>
        <strain evidence="1">NBRC 108216</strain>
    </source>
</reference>
<keyword evidence="2" id="KW-1185">Reference proteome</keyword>
<protein>
    <submittedName>
        <fullName evidence="1">Uncharacterized protein</fullName>
    </submittedName>
</protein>
<gene>
    <name evidence="1" type="ORF">GCM10007854_13620</name>
</gene>
<reference evidence="1" key="2">
    <citation type="submission" date="2023-01" db="EMBL/GenBank/DDBJ databases">
        <title>Draft genome sequence of Algimonas porphyrae strain NBRC 108216.</title>
        <authorList>
            <person name="Sun Q."/>
            <person name="Mori K."/>
        </authorList>
    </citation>
    <scope>NUCLEOTIDE SEQUENCE</scope>
    <source>
        <strain evidence="1">NBRC 108216</strain>
    </source>
</reference>
<evidence type="ECO:0000313" key="2">
    <source>
        <dbReference type="Proteomes" id="UP001161390"/>
    </source>
</evidence>
<comment type="caution">
    <text evidence="1">The sequence shown here is derived from an EMBL/GenBank/DDBJ whole genome shotgun (WGS) entry which is preliminary data.</text>
</comment>
<organism evidence="1 2">
    <name type="scientific">Algimonas porphyrae</name>
    <dbReference type="NCBI Taxonomy" id="1128113"/>
    <lineage>
        <taxon>Bacteria</taxon>
        <taxon>Pseudomonadati</taxon>
        <taxon>Pseudomonadota</taxon>
        <taxon>Alphaproteobacteria</taxon>
        <taxon>Maricaulales</taxon>
        <taxon>Robiginitomaculaceae</taxon>
        <taxon>Algimonas</taxon>
    </lineage>
</organism>
<sequence>MIRYALALTLTACATTATDVSCTPPERLDCVELMALPLEHDGVAVTVPVCLRYAPPPDNRILPDPQWWIAGRVCVEI</sequence>
<dbReference type="Proteomes" id="UP001161390">
    <property type="component" value="Unassembled WGS sequence"/>
</dbReference>
<dbReference type="EMBL" id="BSNJ01000002">
    <property type="protein sequence ID" value="GLQ20407.1"/>
    <property type="molecule type" value="Genomic_DNA"/>
</dbReference>
<evidence type="ECO:0000313" key="1">
    <source>
        <dbReference type="EMBL" id="GLQ20407.1"/>
    </source>
</evidence>
<dbReference type="RefSeq" id="WP_284370949.1">
    <property type="nucleotide sequence ID" value="NZ_BSNJ01000002.1"/>
</dbReference>
<proteinExistence type="predicted"/>